<dbReference type="RefSeq" id="WP_061499424.1">
    <property type="nucleotide sequence ID" value="NZ_LHZX01000244.1"/>
</dbReference>
<evidence type="ECO:0008006" key="3">
    <source>
        <dbReference type="Google" id="ProtNLM"/>
    </source>
</evidence>
<gene>
    <name evidence="1" type="ORF">AD951_03705</name>
</gene>
<evidence type="ECO:0000313" key="1">
    <source>
        <dbReference type="EMBL" id="KXV70144.1"/>
    </source>
</evidence>
<organism evidence="1 2">
    <name type="scientific">Acetobacter malorum</name>
    <dbReference type="NCBI Taxonomy" id="178901"/>
    <lineage>
        <taxon>Bacteria</taxon>
        <taxon>Pseudomonadati</taxon>
        <taxon>Pseudomonadota</taxon>
        <taxon>Alphaproteobacteria</taxon>
        <taxon>Acetobacterales</taxon>
        <taxon>Acetobacteraceae</taxon>
        <taxon>Acetobacter</taxon>
    </lineage>
</organism>
<dbReference type="Proteomes" id="UP000075377">
    <property type="component" value="Unassembled WGS sequence"/>
</dbReference>
<sequence length="115" mass="12013">MGWIAQARRRQINAKGRPMVIRRPGQTAGVTMQAYAPPAQAAQIIDGMGSAAFLAQVMADALMAHGTPAKDDTVQDGPKTYTLTDATPVYDGPTLCGWTLIAAGGESHDDTGSLV</sequence>
<dbReference type="AlphaFoldDB" id="A0A149UQM8"/>
<protein>
    <recommendedName>
        <fullName evidence="3">Phage protein</fullName>
    </recommendedName>
</protein>
<dbReference type="EMBL" id="LHZX01000244">
    <property type="protein sequence ID" value="KXV70144.1"/>
    <property type="molecule type" value="Genomic_DNA"/>
</dbReference>
<dbReference type="PATRIC" id="fig|178901.14.peg.589"/>
<evidence type="ECO:0000313" key="2">
    <source>
        <dbReference type="Proteomes" id="UP000075377"/>
    </source>
</evidence>
<dbReference type="OrthoDB" id="7221886at2"/>
<comment type="caution">
    <text evidence="1">The sequence shown here is derived from an EMBL/GenBank/DDBJ whole genome shotgun (WGS) entry which is preliminary data.</text>
</comment>
<reference evidence="1 2" key="1">
    <citation type="submission" date="2015-06" db="EMBL/GenBank/DDBJ databases">
        <title>Improved classification and identification of acetic acid bacteria using matrix-assisted laser desorption/ionization time-of-flight mass spectrometry; Gluconobacter nephelii and Gluconobacter uchimurae are later heterotypic synonyms of Gluconobacter japonicus and Gluconobacter oxydans, respectively.</title>
        <authorList>
            <person name="Li L."/>
            <person name="Cleenwerck I."/>
            <person name="De Vuyst L."/>
            <person name="Vandamme P."/>
        </authorList>
    </citation>
    <scope>NUCLEOTIDE SEQUENCE [LARGE SCALE GENOMIC DNA]</scope>
    <source>
        <strain evidence="1 2">LMG 1699</strain>
    </source>
</reference>
<proteinExistence type="predicted"/>
<accession>A0A149UQM8</accession>
<name>A0A149UQM8_9PROT</name>